<evidence type="ECO:0000313" key="1">
    <source>
        <dbReference type="EMBL" id="ASV69106.1"/>
    </source>
</evidence>
<dbReference type="KEGG" id="bko:CKF48_18450"/>
<dbReference type="RefSeq" id="WP_095372670.1">
    <property type="nucleotide sequence ID" value="NZ_CP022983.1"/>
</dbReference>
<dbReference type="PANTHER" id="PTHR40051:SF1">
    <property type="entry name" value="YOLD-LIKE FAMILY PROTEIN"/>
    <property type="match status" value="1"/>
</dbReference>
<dbReference type="PANTHER" id="PTHR40051">
    <property type="entry name" value="IG HYPOTHETICAL 15966"/>
    <property type="match status" value="1"/>
</dbReference>
<dbReference type="Proteomes" id="UP000215137">
    <property type="component" value="Chromosome"/>
</dbReference>
<dbReference type="AlphaFoldDB" id="A0A248TLN3"/>
<evidence type="ECO:0000313" key="2">
    <source>
        <dbReference type="Proteomes" id="UP000215137"/>
    </source>
</evidence>
<organism evidence="1 2">
    <name type="scientific">Cytobacillus kochii</name>
    <dbReference type="NCBI Taxonomy" id="859143"/>
    <lineage>
        <taxon>Bacteria</taxon>
        <taxon>Bacillati</taxon>
        <taxon>Bacillota</taxon>
        <taxon>Bacilli</taxon>
        <taxon>Bacillales</taxon>
        <taxon>Bacillaceae</taxon>
        <taxon>Cytobacillus</taxon>
    </lineage>
</organism>
<dbReference type="Pfam" id="PF08863">
    <property type="entry name" value="YolD"/>
    <property type="match status" value="1"/>
</dbReference>
<name>A0A248TLN3_9BACI</name>
<protein>
    <recommendedName>
        <fullName evidence="3">YolD-like family protein</fullName>
    </recommendedName>
</protein>
<reference evidence="1 2" key="1">
    <citation type="submission" date="2017-08" db="EMBL/GenBank/DDBJ databases">
        <title>Complete Genome Sequence of Bacillus kochii Oregon-R-modENCODE STRAIN BDGP4, isolated from Drosophila melanogaster gut.</title>
        <authorList>
            <person name="Wan K.H."/>
            <person name="Yu C."/>
            <person name="Park S."/>
            <person name="Hammonds A.S."/>
            <person name="Booth B.W."/>
            <person name="Celniker S.E."/>
        </authorList>
    </citation>
    <scope>NUCLEOTIDE SEQUENCE [LARGE SCALE GENOMIC DNA]</scope>
    <source>
        <strain evidence="1 2">BDGP4</strain>
    </source>
</reference>
<dbReference type="InterPro" id="IPR014962">
    <property type="entry name" value="YolD"/>
</dbReference>
<sequence>MLRDRGNKKWVSMMLPEHVKLLREYDESHHKQTKPQLDEQQYEQFDEVISEAMAFHTLLTFTLFRRGEQVTISGRIHYVDTFKQSLRVVKEDDSIDIIFLPEIIHIEES</sequence>
<accession>A0A248TLN3</accession>
<evidence type="ECO:0008006" key="3">
    <source>
        <dbReference type="Google" id="ProtNLM"/>
    </source>
</evidence>
<proteinExistence type="predicted"/>
<keyword evidence="2" id="KW-1185">Reference proteome</keyword>
<dbReference type="OrthoDB" id="1644322at2"/>
<dbReference type="EMBL" id="CP022983">
    <property type="protein sequence ID" value="ASV69106.1"/>
    <property type="molecule type" value="Genomic_DNA"/>
</dbReference>
<gene>
    <name evidence="1" type="ORF">CKF48_18450</name>
</gene>